<dbReference type="Proteomes" id="UP001427805">
    <property type="component" value="Unassembled WGS sequence"/>
</dbReference>
<evidence type="ECO:0000313" key="4">
    <source>
        <dbReference type="Proteomes" id="UP001427805"/>
    </source>
</evidence>
<dbReference type="GO" id="GO:0016787">
    <property type="term" value="F:hydrolase activity"/>
    <property type="evidence" value="ECO:0007669"/>
    <property type="project" value="UniProtKB-KW"/>
</dbReference>
<keyword evidence="1" id="KW-0732">Signal</keyword>
<evidence type="ECO:0000313" key="3">
    <source>
        <dbReference type="EMBL" id="MEN3749866.1"/>
    </source>
</evidence>
<feature type="chain" id="PRO_5046670516" evidence="1">
    <location>
        <begin position="24"/>
        <end position="337"/>
    </location>
</feature>
<dbReference type="InterPro" id="IPR000073">
    <property type="entry name" value="AB_hydrolase_1"/>
</dbReference>
<dbReference type="Gene3D" id="3.40.50.1820">
    <property type="entry name" value="alpha/beta hydrolase"/>
    <property type="match status" value="1"/>
</dbReference>
<evidence type="ECO:0000256" key="1">
    <source>
        <dbReference type="SAM" id="SignalP"/>
    </source>
</evidence>
<dbReference type="Pfam" id="PF12697">
    <property type="entry name" value="Abhydrolase_6"/>
    <property type="match status" value="1"/>
</dbReference>
<keyword evidence="3" id="KW-0378">Hydrolase</keyword>
<keyword evidence="4" id="KW-1185">Reference proteome</keyword>
<feature type="signal peptide" evidence="1">
    <location>
        <begin position="1"/>
        <end position="23"/>
    </location>
</feature>
<feature type="domain" description="AB hydrolase-1" evidence="2">
    <location>
        <begin position="64"/>
        <end position="306"/>
    </location>
</feature>
<dbReference type="EMBL" id="JBDIZK010000019">
    <property type="protein sequence ID" value="MEN3749866.1"/>
    <property type="molecule type" value="Genomic_DNA"/>
</dbReference>
<comment type="caution">
    <text evidence="3">The sequence shown here is derived from an EMBL/GenBank/DDBJ whole genome shotgun (WGS) entry which is preliminary data.</text>
</comment>
<dbReference type="InterPro" id="IPR029058">
    <property type="entry name" value="AB_hydrolase_fold"/>
</dbReference>
<dbReference type="SUPFAM" id="SSF53474">
    <property type="entry name" value="alpha/beta-Hydrolases"/>
    <property type="match status" value="1"/>
</dbReference>
<dbReference type="PANTHER" id="PTHR43265:SF1">
    <property type="entry name" value="ESTERASE ESTD"/>
    <property type="match status" value="1"/>
</dbReference>
<proteinExistence type="predicted"/>
<gene>
    <name evidence="3" type="ORF">TPR58_22025</name>
</gene>
<reference evidence="3 4" key="1">
    <citation type="submission" date="2024-05" db="EMBL/GenBank/DDBJ databases">
        <title>Sphingomonas sp. HF-S3 16S ribosomal RNA gene Genome sequencing and assembly.</title>
        <authorList>
            <person name="Lee H."/>
        </authorList>
    </citation>
    <scope>NUCLEOTIDE SEQUENCE [LARGE SCALE GENOMIC DNA]</scope>
    <source>
        <strain evidence="3 4">HF-S3</strain>
    </source>
</reference>
<protein>
    <submittedName>
        <fullName evidence="3">Alpha/beta fold hydrolase</fullName>
    </submittedName>
</protein>
<evidence type="ECO:0000259" key="2">
    <source>
        <dbReference type="Pfam" id="PF12697"/>
    </source>
</evidence>
<dbReference type="PANTHER" id="PTHR43265">
    <property type="entry name" value="ESTERASE ESTD"/>
    <property type="match status" value="1"/>
</dbReference>
<organism evidence="3 4">
    <name type="scientific">Sphingomonas rustica</name>
    <dbReference type="NCBI Taxonomy" id="3103142"/>
    <lineage>
        <taxon>Bacteria</taxon>
        <taxon>Pseudomonadati</taxon>
        <taxon>Pseudomonadota</taxon>
        <taxon>Alphaproteobacteria</taxon>
        <taxon>Sphingomonadales</taxon>
        <taxon>Sphingomonadaceae</taxon>
        <taxon>Sphingomonas</taxon>
    </lineage>
</organism>
<accession>A0ABV0BG89</accession>
<name>A0ABV0BG89_9SPHN</name>
<dbReference type="InterPro" id="IPR053145">
    <property type="entry name" value="AB_hydrolase_Est10"/>
</dbReference>
<dbReference type="RefSeq" id="WP_346248917.1">
    <property type="nucleotide sequence ID" value="NZ_JBDIZK010000019.1"/>
</dbReference>
<sequence>MTGVALRLLALLSIMLAVPVANAGSPDRVAVEARFRSEPGVTIAGTLELPPRRGTARVPVVVVLQGHGRWTRGGFDGIRNRLLAAGVGVLIYDKRGLGQSTGSYDERLPLTERDAEAGIAWLRGRPEVDGDRIMLMGMSHGAAAAPEIALRDPKIAGVVMLSGPVGPQGKMFLDGLRASLTRGGMAPAGVDAIAGATAAWMDARGRGAPDAEVAALLEKLVAAFVGGGFTAEQAHGAIAVIDTPLLLSMYQAKTGEALAGIRAPILIVLGSDDPILAPAAHLIDAQNLLRGNPDALVVGVPGADHGLGRPDKDGKSSFMSPALDALVAHWLIDRLVR</sequence>